<keyword evidence="1 3" id="KW-0479">Metal-binding</keyword>
<dbReference type="PANTHER" id="PTHR35008:SF8">
    <property type="entry name" value="ALCOHOL DEHYDROGENASE CYTOCHROME C SUBUNIT"/>
    <property type="match status" value="1"/>
</dbReference>
<name>A0A9E2W369_9BACT</name>
<keyword evidence="2 3" id="KW-0408">Iron</keyword>
<evidence type="ECO:0000313" key="5">
    <source>
        <dbReference type="EMBL" id="MBV4355923.1"/>
    </source>
</evidence>
<evidence type="ECO:0000259" key="4">
    <source>
        <dbReference type="PROSITE" id="PS51007"/>
    </source>
</evidence>
<dbReference type="PROSITE" id="PS51007">
    <property type="entry name" value="CYTC"/>
    <property type="match status" value="1"/>
</dbReference>
<dbReference type="AlphaFoldDB" id="A0A9E2W369"/>
<evidence type="ECO:0000256" key="1">
    <source>
        <dbReference type="ARBA" id="ARBA00022723"/>
    </source>
</evidence>
<sequence length="202" mass="22386">MLLLFLAALYIASCKGRQEDEMIVYNKNSAALSKIDSATETKIITEMPATFGIGRKATNAEIKAWDIDVRPDGKGLPYGSGNATEGKVIFTQKCAACHGKEGEGGAYARLVGAMGDTVKAKTIGNYWPWSTTLFDYIRRTMPYNMPGSLKDDEVYSLTAYLLYRNKIIDSTKNMDAKSLPKVVMPARQYYVDDDRRGGPEIR</sequence>
<protein>
    <submittedName>
        <fullName evidence="5">Cytochrome c</fullName>
    </submittedName>
</protein>
<dbReference type="GO" id="GO:0009055">
    <property type="term" value="F:electron transfer activity"/>
    <property type="evidence" value="ECO:0007669"/>
    <property type="project" value="InterPro"/>
</dbReference>
<dbReference type="InterPro" id="IPR009056">
    <property type="entry name" value="Cyt_c-like_dom"/>
</dbReference>
<dbReference type="GO" id="GO:0020037">
    <property type="term" value="F:heme binding"/>
    <property type="evidence" value="ECO:0007669"/>
    <property type="project" value="InterPro"/>
</dbReference>
<evidence type="ECO:0000256" key="2">
    <source>
        <dbReference type="ARBA" id="ARBA00023004"/>
    </source>
</evidence>
<dbReference type="GO" id="GO:0046872">
    <property type="term" value="F:metal ion binding"/>
    <property type="evidence" value="ECO:0007669"/>
    <property type="project" value="UniProtKB-KW"/>
</dbReference>
<dbReference type="InterPro" id="IPR051459">
    <property type="entry name" value="Cytochrome_c-type_DH"/>
</dbReference>
<dbReference type="RefSeq" id="WP_217789467.1">
    <property type="nucleotide sequence ID" value="NZ_JAHSPG010000001.1"/>
</dbReference>
<evidence type="ECO:0000313" key="6">
    <source>
        <dbReference type="Proteomes" id="UP000812270"/>
    </source>
</evidence>
<evidence type="ECO:0000256" key="3">
    <source>
        <dbReference type="PROSITE-ProRule" id="PRU00433"/>
    </source>
</evidence>
<comment type="caution">
    <text evidence="5">The sequence shown here is derived from an EMBL/GenBank/DDBJ whole genome shotgun (WGS) entry which is preliminary data.</text>
</comment>
<organism evidence="5 6">
    <name type="scientific">Pinibacter aurantiacus</name>
    <dbReference type="NCBI Taxonomy" id="2851599"/>
    <lineage>
        <taxon>Bacteria</taxon>
        <taxon>Pseudomonadati</taxon>
        <taxon>Bacteroidota</taxon>
        <taxon>Chitinophagia</taxon>
        <taxon>Chitinophagales</taxon>
        <taxon>Chitinophagaceae</taxon>
        <taxon>Pinibacter</taxon>
    </lineage>
</organism>
<dbReference type="EMBL" id="JAHSPG010000001">
    <property type="protein sequence ID" value="MBV4355923.1"/>
    <property type="molecule type" value="Genomic_DNA"/>
</dbReference>
<accession>A0A9E2W369</accession>
<dbReference type="PANTHER" id="PTHR35008">
    <property type="entry name" value="BLL4482 PROTEIN-RELATED"/>
    <property type="match status" value="1"/>
</dbReference>
<reference evidence="5" key="1">
    <citation type="submission" date="2021-06" db="EMBL/GenBank/DDBJ databases">
        <authorList>
            <person name="Huq M.A."/>
        </authorList>
    </citation>
    <scope>NUCLEOTIDE SEQUENCE</scope>
    <source>
        <strain evidence="5">MAH-26</strain>
    </source>
</reference>
<keyword evidence="3" id="KW-0349">Heme</keyword>
<proteinExistence type="predicted"/>
<feature type="domain" description="Cytochrome c" evidence="4">
    <location>
        <begin position="81"/>
        <end position="165"/>
    </location>
</feature>
<gene>
    <name evidence="5" type="ORF">KTO63_02105</name>
</gene>
<keyword evidence="6" id="KW-1185">Reference proteome</keyword>
<dbReference type="Pfam" id="PF00034">
    <property type="entry name" value="Cytochrom_C"/>
    <property type="match status" value="1"/>
</dbReference>
<dbReference type="Proteomes" id="UP000812270">
    <property type="component" value="Unassembled WGS sequence"/>
</dbReference>